<evidence type="ECO:0000313" key="2">
    <source>
        <dbReference type="Proteomes" id="UP000245370"/>
    </source>
</evidence>
<proteinExistence type="predicted"/>
<dbReference type="InterPro" id="IPR018673">
    <property type="entry name" value="DUF2141"/>
</dbReference>
<keyword evidence="2" id="KW-1185">Reference proteome</keyword>
<evidence type="ECO:0000313" key="1">
    <source>
        <dbReference type="EMBL" id="PWH87094.1"/>
    </source>
</evidence>
<evidence type="ECO:0008006" key="3">
    <source>
        <dbReference type="Google" id="ProtNLM"/>
    </source>
</evidence>
<protein>
    <recommendedName>
        <fullName evidence="3">DUF2141 domain-containing protein</fullName>
    </recommendedName>
</protein>
<dbReference type="AlphaFoldDB" id="A0A2U2XH24"/>
<dbReference type="Pfam" id="PF09912">
    <property type="entry name" value="DUF2141"/>
    <property type="match status" value="1"/>
</dbReference>
<dbReference type="Proteomes" id="UP000245370">
    <property type="component" value="Unassembled WGS sequence"/>
</dbReference>
<sequence>MFGQEKSATLIIEVVGMRNNTGKIIGSVFNSKSGFPGTPNLAKYLVEQEITNNSSRIKIENVPFGNYGVSLVHDENSNQRLDTNFIGIPKEGIGMSNNAEGSFGPPSFEEASFEFSKKAQTIQIRIKYY</sequence>
<organism evidence="1 2">
    <name type="scientific">Brumimicrobium oceani</name>
    <dbReference type="NCBI Taxonomy" id="2100725"/>
    <lineage>
        <taxon>Bacteria</taxon>
        <taxon>Pseudomonadati</taxon>
        <taxon>Bacteroidota</taxon>
        <taxon>Flavobacteriia</taxon>
        <taxon>Flavobacteriales</taxon>
        <taxon>Crocinitomicaceae</taxon>
        <taxon>Brumimicrobium</taxon>
    </lineage>
</organism>
<gene>
    <name evidence="1" type="ORF">DIT68_02195</name>
</gene>
<comment type="caution">
    <text evidence="1">The sequence shown here is derived from an EMBL/GenBank/DDBJ whole genome shotgun (WGS) entry which is preliminary data.</text>
</comment>
<dbReference type="EMBL" id="QFRJ01000001">
    <property type="protein sequence ID" value="PWH87094.1"/>
    <property type="molecule type" value="Genomic_DNA"/>
</dbReference>
<reference evidence="1 2" key="1">
    <citation type="submission" date="2018-05" db="EMBL/GenBank/DDBJ databases">
        <title>Brumimicrobium oceani sp. nov., isolated from coastal sediment.</title>
        <authorList>
            <person name="Kou Y."/>
        </authorList>
    </citation>
    <scope>NUCLEOTIDE SEQUENCE [LARGE SCALE GENOMIC DNA]</scope>
    <source>
        <strain evidence="1 2">C305</strain>
    </source>
</reference>
<reference evidence="1 2" key="2">
    <citation type="submission" date="2018-05" db="EMBL/GenBank/DDBJ databases">
        <authorList>
            <person name="Lanie J.A."/>
            <person name="Ng W.-L."/>
            <person name="Kazmierczak K.M."/>
            <person name="Andrzejewski T.M."/>
            <person name="Davidsen T.M."/>
            <person name="Wayne K.J."/>
            <person name="Tettelin H."/>
            <person name="Glass J.I."/>
            <person name="Rusch D."/>
            <person name="Podicherti R."/>
            <person name="Tsui H.-C.T."/>
            <person name="Winkler M.E."/>
        </authorList>
    </citation>
    <scope>NUCLEOTIDE SEQUENCE [LARGE SCALE GENOMIC DNA]</scope>
    <source>
        <strain evidence="1 2">C305</strain>
    </source>
</reference>
<accession>A0A2U2XH24</accession>
<name>A0A2U2XH24_9FLAO</name>